<dbReference type="RefSeq" id="YP_010110727.1">
    <property type="nucleotide sequence ID" value="NC_055874.1"/>
</dbReference>
<evidence type="ECO:0000313" key="1">
    <source>
        <dbReference type="EMBL" id="QOR58569.1"/>
    </source>
</evidence>
<organism evidence="1 2">
    <name type="scientific">uncultured phage cr3_1</name>
    <dbReference type="NCBI Taxonomy" id="2772065"/>
    <lineage>
        <taxon>Viruses</taxon>
        <taxon>Duplodnaviria</taxon>
        <taxon>Heunggongvirae</taxon>
        <taxon>Uroviricota</taxon>
        <taxon>Caudoviricetes</taxon>
        <taxon>Crassvirales</taxon>
        <taxon>Intestiviridae</taxon>
        <taxon>Crudevirinae</taxon>
        <taxon>Diorhovirus</taxon>
        <taxon>Diorhovirus intestinalis</taxon>
    </lineage>
</organism>
<sequence>MINPNYTVNFGVDPLLQNPYSPNNVDYEREIEDRMRKLQAMKEQYSQIKQHTATNSLWTEIDREVSSLTEDQRNILFNSETYSSIDTELKLLIQQALINSVKSVVESSEVGKDLLTKQLNFIKSSKDKIVAQSNKEIEMFKKFQIAAKANPELTYKEFIKTINDK</sequence>
<reference evidence="1 2" key="1">
    <citation type="submission" date="2020-07" db="EMBL/GenBank/DDBJ databases">
        <title>Taxonomic proposal: Crassvirales, a new order of highly abundant and diverse bacterial viruses.</title>
        <authorList>
            <person name="Shkoporov A.N."/>
            <person name="Stockdale S.R."/>
            <person name="Guerin E."/>
            <person name="Ross R.P."/>
            <person name="Hill C."/>
        </authorList>
    </citation>
    <scope>NUCLEOTIDE SEQUENCE [LARGE SCALE GENOMIC DNA]</scope>
</reference>
<name>A0A7M1RYD5_9CAUD</name>
<accession>A0A7M1RYD5</accession>
<dbReference type="EMBL" id="MT774381">
    <property type="protein sequence ID" value="QOR58569.1"/>
    <property type="molecule type" value="Genomic_DNA"/>
</dbReference>
<keyword evidence="2" id="KW-1185">Reference proteome</keyword>
<proteinExistence type="predicted"/>
<protein>
    <submittedName>
        <fullName evidence="1">Uncharacterized protein</fullName>
    </submittedName>
</protein>
<dbReference type="KEGG" id="vg:65129047"/>
<dbReference type="Proteomes" id="UP000594037">
    <property type="component" value="Segment"/>
</dbReference>
<dbReference type="GeneID" id="65129047"/>
<evidence type="ECO:0000313" key="2">
    <source>
        <dbReference type="Proteomes" id="UP000594037"/>
    </source>
</evidence>